<dbReference type="AlphaFoldDB" id="A0A6A5RTC9"/>
<dbReference type="Proteomes" id="UP000800082">
    <property type="component" value="Unassembled WGS sequence"/>
</dbReference>
<name>A0A6A5RTC9_9PLEO</name>
<evidence type="ECO:0000313" key="3">
    <source>
        <dbReference type="Proteomes" id="UP000800082"/>
    </source>
</evidence>
<feature type="region of interest" description="Disordered" evidence="1">
    <location>
        <begin position="52"/>
        <end position="107"/>
    </location>
</feature>
<dbReference type="GeneID" id="54346749"/>
<gene>
    <name evidence="2" type="ORF">M421DRAFT_3011</name>
</gene>
<sequence>MSRLYDDYEEDEWYHRDVYNGARHVPKPQIREHLGGRRISEYLNPEVHYTSGLHRTKSTGHSPTPNVTIYNTTRMDNESNPNMRTTTDQRSREASADGRGRTRRMPGEWGLDDEVEELRMQMRLARSRSRGEHYHHHGHSPDRTYDDRLKLSLAEQKLREAEAKIEAERREEIIKRKLELKYIKDRQERDDEEARIKCIEERLRTDLDLKREREERARERALRDEADKRERILADSKAKAEKELREKKAEKDRILADHEREERDADEKRKRLVQEQREKFEKEQRERDAQAKAQEKEAERIVAEAQVKREAAAKKAREAEQAAVDAYNKRKAEEEAKARAEQERIVYEYERKKVLDAEKAKKQREELLLQMELEKKAQAKKEQEEYEDFMRRQAAKKAAEKAKQDKEDAELEAAMRKRLAQFGFQENQIQAMVHPEQQKKLEQQQVGLTPHNPLRIAPQPTYAKIRREYLDIETLHYYDIPYEYDADPSYIIVLREMNQRETDILFEHTRRLRSNHGHHLFIEADGRDRHGKKEYAFVRKKSRSRSRSDISRPAKNVTLCEMLFR</sequence>
<feature type="region of interest" description="Disordered" evidence="1">
    <location>
        <begin position="229"/>
        <end position="299"/>
    </location>
</feature>
<dbReference type="RefSeq" id="XP_033450951.1">
    <property type="nucleotide sequence ID" value="XM_033589102.1"/>
</dbReference>
<evidence type="ECO:0000313" key="2">
    <source>
        <dbReference type="EMBL" id="KAF1930703.1"/>
    </source>
</evidence>
<feature type="compositionally biased region" description="Basic and acidic residues" evidence="1">
    <location>
        <begin position="87"/>
        <end position="100"/>
    </location>
</feature>
<protein>
    <submittedName>
        <fullName evidence="2">Uncharacterized protein</fullName>
    </submittedName>
</protein>
<accession>A0A6A5RTC9</accession>
<evidence type="ECO:0000256" key="1">
    <source>
        <dbReference type="SAM" id="MobiDB-lite"/>
    </source>
</evidence>
<organism evidence="2 3">
    <name type="scientific">Didymella exigua CBS 183.55</name>
    <dbReference type="NCBI Taxonomy" id="1150837"/>
    <lineage>
        <taxon>Eukaryota</taxon>
        <taxon>Fungi</taxon>
        <taxon>Dikarya</taxon>
        <taxon>Ascomycota</taxon>
        <taxon>Pezizomycotina</taxon>
        <taxon>Dothideomycetes</taxon>
        <taxon>Pleosporomycetidae</taxon>
        <taxon>Pleosporales</taxon>
        <taxon>Pleosporineae</taxon>
        <taxon>Didymellaceae</taxon>
        <taxon>Didymella</taxon>
    </lineage>
</organism>
<proteinExistence type="predicted"/>
<keyword evidence="3" id="KW-1185">Reference proteome</keyword>
<dbReference type="OrthoDB" id="6133115at2759"/>
<dbReference type="EMBL" id="ML978962">
    <property type="protein sequence ID" value="KAF1930703.1"/>
    <property type="molecule type" value="Genomic_DNA"/>
</dbReference>
<feature type="compositionally biased region" description="Polar residues" evidence="1">
    <location>
        <begin position="59"/>
        <end position="86"/>
    </location>
</feature>
<reference evidence="2" key="1">
    <citation type="journal article" date="2020" name="Stud. Mycol.">
        <title>101 Dothideomycetes genomes: a test case for predicting lifestyles and emergence of pathogens.</title>
        <authorList>
            <person name="Haridas S."/>
            <person name="Albert R."/>
            <person name="Binder M."/>
            <person name="Bloem J."/>
            <person name="Labutti K."/>
            <person name="Salamov A."/>
            <person name="Andreopoulos B."/>
            <person name="Baker S."/>
            <person name="Barry K."/>
            <person name="Bills G."/>
            <person name="Bluhm B."/>
            <person name="Cannon C."/>
            <person name="Castanera R."/>
            <person name="Culley D."/>
            <person name="Daum C."/>
            <person name="Ezra D."/>
            <person name="Gonzalez J."/>
            <person name="Henrissat B."/>
            <person name="Kuo A."/>
            <person name="Liang C."/>
            <person name="Lipzen A."/>
            <person name="Lutzoni F."/>
            <person name="Magnuson J."/>
            <person name="Mondo S."/>
            <person name="Nolan M."/>
            <person name="Ohm R."/>
            <person name="Pangilinan J."/>
            <person name="Park H.-J."/>
            <person name="Ramirez L."/>
            <person name="Alfaro M."/>
            <person name="Sun H."/>
            <person name="Tritt A."/>
            <person name="Yoshinaga Y."/>
            <person name="Zwiers L.-H."/>
            <person name="Turgeon B."/>
            <person name="Goodwin S."/>
            <person name="Spatafora J."/>
            <person name="Crous P."/>
            <person name="Grigoriev I."/>
        </authorList>
    </citation>
    <scope>NUCLEOTIDE SEQUENCE</scope>
    <source>
        <strain evidence="2">CBS 183.55</strain>
    </source>
</reference>